<accession>A0ABY8DHX7</accession>
<dbReference type="SMART" id="SM00342">
    <property type="entry name" value="HTH_ARAC"/>
    <property type="match status" value="1"/>
</dbReference>
<dbReference type="RefSeq" id="WP_280662460.1">
    <property type="nucleotide sequence ID" value="NZ_CP120374.1"/>
</dbReference>
<protein>
    <submittedName>
        <fullName evidence="5">AraC family transcriptional regulator</fullName>
    </submittedName>
</protein>
<evidence type="ECO:0000256" key="3">
    <source>
        <dbReference type="ARBA" id="ARBA00023163"/>
    </source>
</evidence>
<dbReference type="Pfam" id="PF12833">
    <property type="entry name" value="HTH_18"/>
    <property type="match status" value="1"/>
</dbReference>
<keyword evidence="2" id="KW-0238">DNA-binding</keyword>
<dbReference type="PROSITE" id="PS00041">
    <property type="entry name" value="HTH_ARAC_FAMILY_1"/>
    <property type="match status" value="1"/>
</dbReference>
<dbReference type="PROSITE" id="PS01124">
    <property type="entry name" value="HTH_ARAC_FAMILY_2"/>
    <property type="match status" value="1"/>
</dbReference>
<dbReference type="InterPro" id="IPR009057">
    <property type="entry name" value="Homeodomain-like_sf"/>
</dbReference>
<dbReference type="PANTHER" id="PTHR46796:SF14">
    <property type="entry name" value="TRANSCRIPTIONAL REGULATORY PROTEIN"/>
    <property type="match status" value="1"/>
</dbReference>
<keyword evidence="1" id="KW-0805">Transcription regulation</keyword>
<dbReference type="Gene3D" id="1.10.10.60">
    <property type="entry name" value="Homeodomain-like"/>
    <property type="match status" value="2"/>
</dbReference>
<reference evidence="5 6" key="1">
    <citation type="submission" date="2023-03" db="EMBL/GenBank/DDBJ databases">
        <authorList>
            <person name="Kaur S."/>
            <person name="Espinosa-Saiz D."/>
            <person name="Velazquez E."/>
            <person name="Menendez E."/>
            <person name="diCenzo G.C."/>
        </authorList>
    </citation>
    <scope>NUCLEOTIDE SEQUENCE [LARGE SCALE GENOMIC DNA]</scope>
    <source>
        <strain evidence="5 6">LMG 24692</strain>
    </source>
</reference>
<dbReference type="PANTHER" id="PTHR46796">
    <property type="entry name" value="HTH-TYPE TRANSCRIPTIONAL ACTIVATOR RHAS-RELATED"/>
    <property type="match status" value="1"/>
</dbReference>
<dbReference type="InterPro" id="IPR018062">
    <property type="entry name" value="HTH_AraC-typ_CS"/>
</dbReference>
<proteinExistence type="predicted"/>
<dbReference type="EMBL" id="CP120374">
    <property type="protein sequence ID" value="WEX90496.1"/>
    <property type="molecule type" value="Genomic_DNA"/>
</dbReference>
<evidence type="ECO:0000259" key="4">
    <source>
        <dbReference type="PROSITE" id="PS01124"/>
    </source>
</evidence>
<dbReference type="InterPro" id="IPR018060">
    <property type="entry name" value="HTH_AraC"/>
</dbReference>
<keyword evidence="3" id="KW-0804">Transcription</keyword>
<dbReference type="Proteomes" id="UP001229355">
    <property type="component" value="Chromosome 2"/>
</dbReference>
<dbReference type="InterPro" id="IPR050204">
    <property type="entry name" value="AraC_XylS_family_regulators"/>
</dbReference>
<gene>
    <name evidence="5" type="ORF">PZN02_004041</name>
</gene>
<keyword evidence="6" id="KW-1185">Reference proteome</keyword>
<evidence type="ECO:0000313" key="5">
    <source>
        <dbReference type="EMBL" id="WEX90496.1"/>
    </source>
</evidence>
<dbReference type="SUPFAM" id="SSF46689">
    <property type="entry name" value="Homeodomain-like"/>
    <property type="match status" value="2"/>
</dbReference>
<sequence>MSIGTQVTVLRSESMSVAHVRSEHAVKKESIAIPNSDSFSTIVQLRPFKEHRLWRNGRLVHDGSHAQGALSITHLAEDWRCEHRSAFDNIRFTIDRKVLSDFLLDNGKASPPDLKCEPGQIDPVMYHLGQALLPALANPENADKLYVDHILLAFQAHLVSRYGGVDLTPARHGLSRRQLAAATAYLAEHASRKISTAEVASICDLSTSHFIRAFKKSTGRTPHRWLTEYRIQKAQDLLLSETPIAEIAVSCGFTDQSHLTHVFSSICRVSPAVWRRMQRK</sequence>
<organism evidence="5 6">
    <name type="scientific">Sinorhizobium garamanticum</name>
    <dbReference type="NCBI Taxonomy" id="680247"/>
    <lineage>
        <taxon>Bacteria</taxon>
        <taxon>Pseudomonadati</taxon>
        <taxon>Pseudomonadota</taxon>
        <taxon>Alphaproteobacteria</taxon>
        <taxon>Hyphomicrobiales</taxon>
        <taxon>Rhizobiaceae</taxon>
        <taxon>Sinorhizobium/Ensifer group</taxon>
        <taxon>Sinorhizobium</taxon>
    </lineage>
</organism>
<evidence type="ECO:0000313" key="6">
    <source>
        <dbReference type="Proteomes" id="UP001229355"/>
    </source>
</evidence>
<evidence type="ECO:0000256" key="2">
    <source>
        <dbReference type="ARBA" id="ARBA00023125"/>
    </source>
</evidence>
<feature type="domain" description="HTH araC/xylS-type" evidence="4">
    <location>
        <begin position="180"/>
        <end position="277"/>
    </location>
</feature>
<name>A0ABY8DHX7_9HYPH</name>
<evidence type="ECO:0000256" key="1">
    <source>
        <dbReference type="ARBA" id="ARBA00023015"/>
    </source>
</evidence>